<dbReference type="OrthoDB" id="66881at2759"/>
<evidence type="ECO:0000256" key="1">
    <source>
        <dbReference type="ARBA" id="ARBA00001974"/>
    </source>
</evidence>
<dbReference type="AlphaFoldDB" id="A0A139AZW7"/>
<dbReference type="InterPro" id="IPR050775">
    <property type="entry name" value="FAD-binding_Monooxygenases"/>
</dbReference>
<keyword evidence="6" id="KW-0560">Oxidoreductase</keyword>
<evidence type="ECO:0000256" key="5">
    <source>
        <dbReference type="ARBA" id="ARBA00022857"/>
    </source>
</evidence>
<evidence type="ECO:0000256" key="4">
    <source>
        <dbReference type="ARBA" id="ARBA00022827"/>
    </source>
</evidence>
<evidence type="ECO:0000256" key="7">
    <source>
        <dbReference type="ARBA" id="ARBA00023033"/>
    </source>
</evidence>
<dbReference type="InterPro" id="IPR036188">
    <property type="entry name" value="FAD/NAD-bd_sf"/>
</dbReference>
<proteinExistence type="inferred from homology"/>
<keyword evidence="9" id="KW-1185">Reference proteome</keyword>
<organism evidence="8 9">
    <name type="scientific">Gonapodya prolifera (strain JEL478)</name>
    <name type="common">Monoblepharis prolifera</name>
    <dbReference type="NCBI Taxonomy" id="1344416"/>
    <lineage>
        <taxon>Eukaryota</taxon>
        <taxon>Fungi</taxon>
        <taxon>Fungi incertae sedis</taxon>
        <taxon>Chytridiomycota</taxon>
        <taxon>Chytridiomycota incertae sedis</taxon>
        <taxon>Monoblepharidomycetes</taxon>
        <taxon>Monoblepharidales</taxon>
        <taxon>Gonapodyaceae</taxon>
        <taxon>Gonapodya</taxon>
    </lineage>
</organism>
<dbReference type="EMBL" id="KQ965731">
    <property type="protein sequence ID" value="KXS22286.1"/>
    <property type="molecule type" value="Genomic_DNA"/>
</dbReference>
<evidence type="ECO:0000256" key="6">
    <source>
        <dbReference type="ARBA" id="ARBA00023002"/>
    </source>
</evidence>
<dbReference type="PANTHER" id="PTHR43098">
    <property type="entry name" value="L-ORNITHINE N(5)-MONOOXYGENASE-RELATED"/>
    <property type="match status" value="1"/>
</dbReference>
<dbReference type="Pfam" id="PF13450">
    <property type="entry name" value="NAD_binding_8"/>
    <property type="match status" value="1"/>
</dbReference>
<keyword evidence="5" id="KW-0521">NADP</keyword>
<reference evidence="8 9" key="1">
    <citation type="journal article" date="2015" name="Genome Biol. Evol.">
        <title>Phylogenomic analyses indicate that early fungi evolved digesting cell walls of algal ancestors of land plants.</title>
        <authorList>
            <person name="Chang Y."/>
            <person name="Wang S."/>
            <person name="Sekimoto S."/>
            <person name="Aerts A.L."/>
            <person name="Choi C."/>
            <person name="Clum A."/>
            <person name="LaButti K.M."/>
            <person name="Lindquist E.A."/>
            <person name="Yee Ngan C."/>
            <person name="Ohm R.A."/>
            <person name="Salamov A.A."/>
            <person name="Grigoriev I.V."/>
            <person name="Spatafora J.W."/>
            <person name="Berbee M.L."/>
        </authorList>
    </citation>
    <scope>NUCLEOTIDE SEQUENCE [LARGE SCALE GENOMIC DNA]</scope>
    <source>
        <strain evidence="8 9">JEL478</strain>
    </source>
</reference>
<dbReference type="GO" id="GO:0004497">
    <property type="term" value="F:monooxygenase activity"/>
    <property type="evidence" value="ECO:0007669"/>
    <property type="project" value="UniProtKB-KW"/>
</dbReference>
<evidence type="ECO:0000313" key="9">
    <source>
        <dbReference type="Proteomes" id="UP000070544"/>
    </source>
</evidence>
<keyword evidence="7 8" id="KW-0503">Monooxygenase</keyword>
<keyword evidence="3" id="KW-0285">Flavoprotein</keyword>
<dbReference type="Proteomes" id="UP000070544">
    <property type="component" value="Unassembled WGS sequence"/>
</dbReference>
<dbReference type="Gene3D" id="3.50.50.60">
    <property type="entry name" value="FAD/NAD(P)-binding domain"/>
    <property type="match status" value="2"/>
</dbReference>
<comment type="similarity">
    <text evidence="2">Belongs to the FAD-binding monooxygenase family.</text>
</comment>
<dbReference type="PANTHER" id="PTHR43098:SF4">
    <property type="entry name" value="BLR3857 PROTEIN"/>
    <property type="match status" value="1"/>
</dbReference>
<accession>A0A139AZW7</accession>
<comment type="cofactor">
    <cofactor evidence="1">
        <name>FAD</name>
        <dbReference type="ChEBI" id="CHEBI:57692"/>
    </cofactor>
</comment>
<evidence type="ECO:0000313" key="8">
    <source>
        <dbReference type="EMBL" id="KXS22286.1"/>
    </source>
</evidence>
<protein>
    <submittedName>
        <fullName evidence="8">Putative monooxygenase</fullName>
    </submittedName>
</protein>
<evidence type="ECO:0000256" key="3">
    <source>
        <dbReference type="ARBA" id="ARBA00022630"/>
    </source>
</evidence>
<evidence type="ECO:0000256" key="2">
    <source>
        <dbReference type="ARBA" id="ARBA00010139"/>
    </source>
</evidence>
<gene>
    <name evidence="8" type="ORF">M427DRAFT_106653</name>
</gene>
<name>A0A139AZW7_GONPJ</name>
<sequence>MTIAEPFAFDFDPEALWKKYLQERDRRLREDHQGQYVTIGEGKGAKYAEWFEDHWTPKVERAPLTINTTVVVLGSGFSGIQMGAKLKQYGVTDFKIIDRAGDFGGTWYWNRYPGVACDSEAYCYLPLLEETNYCPTYKYAGGPEIRAHCARMGRHFGLYDHAIFSTAVKEFSWDDDAKVWIGTTDRDDKITTKFLVVCGGPINHPHLPDVEGIETFAGKEFHTARWDYEFTGGDSNGDYNMTKLGDKTVAIIGTGATAIQCIPYLGQSCKKLIVFQRTPSAVDVRDNTPTDQEWFKSLEPGWQAKRDWAFQLTGAGGEPEIELDDGFSRSFRGWFELAKLQAKTGEGKDYTLPQLLQFGDFKWMERIRRRCDEIVKDKKTAEALKPWYNLWCKRPVYSDTYLQTFNRPNVELVDTSVSKGIEKITPKGIVVAGVEHEVDVIIWSTGYTLPVEGTHHDFVIRGRGGVTWNEKMEKKGGYASLYGLVTSDFPNYLQFGNRQAAVSVNFPSVYNDQAIFTAYVLAQAIKLGAKTIECTKEAEEEWTQQVLAKSRANPEFRESCTPGYYNAEGDSKKLSKYVRSQVYGGGPLEYRSIILDYVKSGELKGFEVVVA</sequence>
<keyword evidence="4" id="KW-0274">FAD</keyword>
<dbReference type="SUPFAM" id="SSF51905">
    <property type="entry name" value="FAD/NAD(P)-binding domain"/>
    <property type="match status" value="2"/>
</dbReference>
<dbReference type="STRING" id="1344416.A0A139AZW7"/>